<evidence type="ECO:0000313" key="8">
    <source>
        <dbReference type="Proteomes" id="UP001602370"/>
    </source>
</evidence>
<keyword evidence="3 6" id="KW-0812">Transmembrane</keyword>
<dbReference type="EMBL" id="JBIBDZ010000004">
    <property type="protein sequence ID" value="MFF5920110.1"/>
    <property type="molecule type" value="Genomic_DNA"/>
</dbReference>
<evidence type="ECO:0000256" key="6">
    <source>
        <dbReference type="SAM" id="Phobius"/>
    </source>
</evidence>
<feature type="transmembrane region" description="Helical" evidence="6">
    <location>
        <begin position="43"/>
        <end position="65"/>
    </location>
</feature>
<evidence type="ECO:0000256" key="3">
    <source>
        <dbReference type="ARBA" id="ARBA00022692"/>
    </source>
</evidence>
<dbReference type="InterPro" id="IPR011701">
    <property type="entry name" value="MFS"/>
</dbReference>
<feature type="transmembrane region" description="Helical" evidence="6">
    <location>
        <begin position="136"/>
        <end position="159"/>
    </location>
</feature>
<keyword evidence="2" id="KW-1003">Cell membrane</keyword>
<dbReference type="Pfam" id="PF07690">
    <property type="entry name" value="MFS_1"/>
    <property type="match status" value="1"/>
</dbReference>
<evidence type="ECO:0000256" key="4">
    <source>
        <dbReference type="ARBA" id="ARBA00022989"/>
    </source>
</evidence>
<evidence type="ECO:0000256" key="1">
    <source>
        <dbReference type="ARBA" id="ARBA00004651"/>
    </source>
</evidence>
<evidence type="ECO:0000256" key="5">
    <source>
        <dbReference type="ARBA" id="ARBA00023136"/>
    </source>
</evidence>
<dbReference type="PANTHER" id="PTHR23513:SF11">
    <property type="entry name" value="STAPHYLOFERRIN A TRANSPORTER"/>
    <property type="match status" value="1"/>
</dbReference>
<dbReference type="Gene3D" id="1.20.1250.20">
    <property type="entry name" value="MFS general substrate transporter like domains"/>
    <property type="match status" value="2"/>
</dbReference>
<accession>A0ABW6XRK7</accession>
<feature type="transmembrane region" description="Helical" evidence="6">
    <location>
        <begin position="365"/>
        <end position="386"/>
    </location>
</feature>
<sequence>MSGLGGTRLYLATAFCARTAEEGMAVGVVMLAAQRLDDATQGAVVLAAWMAPHVLAAPTAGALAARARRPRAFYSVALAGFAAAIAALSMSVGRLPLPAVLVIAAAGGCCGPVVSGGLSSLPALMLGPGPEQDRAYALDASVYNAAGVVGPAAAGSAAAAVGSGAALAALAVAAAAAAVLACALPLPPRPAARPDASAVRGDLIAGLVAVWGSRELRAITAATSLAFVGLGALTTTAVLLADSQRRPGTGGWLMTAFAAGALAGSLALARLRPAADPVRLAVTGLAGTGLALAVAALAPGPLTCAAAFAAAGVCDGLLLTATLRLRADHAPPNRRTQVFTIGAGLKVSAAALGAALVGGAGSGSAAWDLAAIAALHIVAAVVYAGIRRRPGSRKEPTVINEAVRR</sequence>
<comment type="subcellular location">
    <subcellularLocation>
        <location evidence="1">Cell membrane</location>
        <topology evidence="1">Multi-pass membrane protein</topology>
    </subcellularLocation>
</comment>
<protein>
    <submittedName>
        <fullName evidence="7">MFS transporter</fullName>
    </submittedName>
</protein>
<dbReference type="SUPFAM" id="SSF103473">
    <property type="entry name" value="MFS general substrate transporter"/>
    <property type="match status" value="1"/>
</dbReference>
<dbReference type="PANTHER" id="PTHR23513">
    <property type="entry name" value="INTEGRAL MEMBRANE EFFLUX PROTEIN-RELATED"/>
    <property type="match status" value="1"/>
</dbReference>
<name>A0ABW6XRK7_9ACTN</name>
<evidence type="ECO:0000313" key="7">
    <source>
        <dbReference type="EMBL" id="MFF5920110.1"/>
    </source>
</evidence>
<keyword evidence="8" id="KW-1185">Reference proteome</keyword>
<organism evidence="7 8">
    <name type="scientific">Streptomyces flavochromogenes</name>
    <dbReference type="NCBI Taxonomy" id="68199"/>
    <lineage>
        <taxon>Bacteria</taxon>
        <taxon>Bacillati</taxon>
        <taxon>Actinomycetota</taxon>
        <taxon>Actinomycetes</taxon>
        <taxon>Kitasatosporales</taxon>
        <taxon>Streptomycetaceae</taxon>
        <taxon>Streptomyces</taxon>
    </lineage>
</organism>
<feature type="transmembrane region" description="Helical" evidence="6">
    <location>
        <begin position="338"/>
        <end position="359"/>
    </location>
</feature>
<feature type="transmembrane region" description="Helical" evidence="6">
    <location>
        <begin position="252"/>
        <end position="271"/>
    </location>
</feature>
<evidence type="ECO:0000256" key="2">
    <source>
        <dbReference type="ARBA" id="ARBA00022475"/>
    </source>
</evidence>
<dbReference type="RefSeq" id="WP_388307796.1">
    <property type="nucleotide sequence ID" value="NZ_JBIBDZ010000004.1"/>
</dbReference>
<dbReference type="Proteomes" id="UP001602370">
    <property type="component" value="Unassembled WGS sequence"/>
</dbReference>
<feature type="transmembrane region" description="Helical" evidence="6">
    <location>
        <begin position="165"/>
        <end position="186"/>
    </location>
</feature>
<reference evidence="7 8" key="1">
    <citation type="submission" date="2024-10" db="EMBL/GenBank/DDBJ databases">
        <title>The Natural Products Discovery Center: Release of the First 8490 Sequenced Strains for Exploring Actinobacteria Biosynthetic Diversity.</title>
        <authorList>
            <person name="Kalkreuter E."/>
            <person name="Kautsar S.A."/>
            <person name="Yang D."/>
            <person name="Bader C.D."/>
            <person name="Teijaro C.N."/>
            <person name="Fluegel L."/>
            <person name="Davis C.M."/>
            <person name="Simpson J.R."/>
            <person name="Lauterbach L."/>
            <person name="Steele A.D."/>
            <person name="Gui C."/>
            <person name="Meng S."/>
            <person name="Li G."/>
            <person name="Viehrig K."/>
            <person name="Ye F."/>
            <person name="Su P."/>
            <person name="Kiefer A.F."/>
            <person name="Nichols A."/>
            <person name="Cepeda A.J."/>
            <person name="Yan W."/>
            <person name="Fan B."/>
            <person name="Jiang Y."/>
            <person name="Adhikari A."/>
            <person name="Zheng C.-J."/>
            <person name="Schuster L."/>
            <person name="Cowan T.M."/>
            <person name="Smanski M.J."/>
            <person name="Chevrette M.G."/>
            <person name="De Carvalho L.P.S."/>
            <person name="Shen B."/>
        </authorList>
    </citation>
    <scope>NUCLEOTIDE SEQUENCE [LARGE SCALE GENOMIC DNA]</scope>
    <source>
        <strain evidence="7 8">NPDC012605</strain>
    </source>
</reference>
<feature type="transmembrane region" description="Helical" evidence="6">
    <location>
        <begin position="278"/>
        <end position="299"/>
    </location>
</feature>
<feature type="transmembrane region" description="Helical" evidence="6">
    <location>
        <begin position="72"/>
        <end position="93"/>
    </location>
</feature>
<proteinExistence type="predicted"/>
<keyword evidence="5 6" id="KW-0472">Membrane</keyword>
<gene>
    <name evidence="7" type="ORF">ACFY8C_17495</name>
</gene>
<comment type="caution">
    <text evidence="7">The sequence shown here is derived from an EMBL/GenBank/DDBJ whole genome shotgun (WGS) entry which is preliminary data.</text>
</comment>
<dbReference type="InterPro" id="IPR036259">
    <property type="entry name" value="MFS_trans_sf"/>
</dbReference>
<feature type="transmembrane region" description="Helical" evidence="6">
    <location>
        <begin position="99"/>
        <end position="124"/>
    </location>
</feature>
<feature type="transmembrane region" description="Helical" evidence="6">
    <location>
        <begin position="305"/>
        <end position="326"/>
    </location>
</feature>
<feature type="transmembrane region" description="Helical" evidence="6">
    <location>
        <begin position="218"/>
        <end position="240"/>
    </location>
</feature>
<keyword evidence="4 6" id="KW-1133">Transmembrane helix</keyword>